<sequence>MHQKLLSTLKQHKSLTIYLTFLGLAFLVVLPFWVTMHLYSGPDLQFHLSRIQEIFVNLKHGVFSSHIATHTFNQIGDAVVSCYPWVWLYLFAGLKFVLSSVSAIYFTYVLIVFATLTIAYYSMKLVSESTKISFYFAVLYGLTTYLIMEIITTQFGEFLSYPFIPLAFAGLYQLMFRNYQRWYLLTIGVTGIMYAHAPTTLIVIVALLVFYLAFFNKQSVTERGTRFIHIGIAALYSLLLSLIVWGPLAYLSLSQKLMRPNPQSLYADPQSLFTWFNQSIANKGFGLILLFFLVFGFLFLKKVPPIGRYAYFGAVTTLFVLSNLFPWNIVHHLPLIKGVEAIQSGHRIMPVVVMFLAAFSAYFLGTRFNHHWGSTCLIVVLFSLCLINSFNYSALYPMNITTDQNPYDNQFNRTDQPELTYKATPTHQIPRSNLNLQNYKVNNHDYNNQFPTVNGSGRTDYLPVNSGKYIEALANKVAILNGQKFKIAQSSIHAGSNSLSYHLLIPMKKATTLDLPFIRYAGMNYTVKFNGKTLTHLATSNRGTFKLTIPQTVKSAKISIQSHGSGFNGTFIILSLLGWLGLLGSGIFKKLSRSR</sequence>
<feature type="transmembrane region" description="Helical" evidence="1">
    <location>
        <begin position="371"/>
        <end position="390"/>
    </location>
</feature>
<reference evidence="2 3" key="1">
    <citation type="journal article" date="2015" name="Genome Announc.">
        <title>Expanding the biotechnology potential of lactobacilli through comparative genomics of 213 strains and associated genera.</title>
        <authorList>
            <person name="Sun Z."/>
            <person name="Harris H.M."/>
            <person name="McCann A."/>
            <person name="Guo C."/>
            <person name="Argimon S."/>
            <person name="Zhang W."/>
            <person name="Yang X."/>
            <person name="Jeffery I.B."/>
            <person name="Cooney J.C."/>
            <person name="Kagawa T.F."/>
            <person name="Liu W."/>
            <person name="Song Y."/>
            <person name="Salvetti E."/>
            <person name="Wrobel A."/>
            <person name="Rasinkangas P."/>
            <person name="Parkhill J."/>
            <person name="Rea M.C."/>
            <person name="O'Sullivan O."/>
            <person name="Ritari J."/>
            <person name="Douillard F.P."/>
            <person name="Paul Ross R."/>
            <person name="Yang R."/>
            <person name="Briner A.E."/>
            <person name="Felis G.E."/>
            <person name="de Vos W.M."/>
            <person name="Barrangou R."/>
            <person name="Klaenhammer T.R."/>
            <person name="Caufield P.W."/>
            <person name="Cui Y."/>
            <person name="Zhang H."/>
            <person name="O'Toole P.W."/>
        </authorList>
    </citation>
    <scope>NUCLEOTIDE SEQUENCE [LARGE SCALE GENOMIC DNA]</scope>
    <source>
        <strain evidence="2 3">DSM 18382</strain>
    </source>
</reference>
<dbReference type="AlphaFoldDB" id="A0A0R1VJS1"/>
<protein>
    <recommendedName>
        <fullName evidence="4">Membrane protein 6-pyruvoyl-tetrahydropterin synthase-related domain-containing protein</fullName>
    </recommendedName>
</protein>
<dbReference type="PATRIC" id="fig|1423743.5.peg.693"/>
<feature type="transmembrane region" description="Helical" evidence="1">
    <location>
        <begin position="306"/>
        <end position="327"/>
    </location>
</feature>
<feature type="transmembrane region" description="Helical" evidence="1">
    <location>
        <begin position="158"/>
        <end position="175"/>
    </location>
</feature>
<gene>
    <name evidence="2" type="ORF">FD41_GL000679</name>
</gene>
<keyword evidence="1" id="KW-0472">Membrane</keyword>
<dbReference type="EMBL" id="AZFY01000106">
    <property type="protein sequence ID" value="KRM05834.1"/>
    <property type="molecule type" value="Genomic_DNA"/>
</dbReference>
<feature type="transmembrane region" description="Helical" evidence="1">
    <location>
        <begin position="227"/>
        <end position="251"/>
    </location>
</feature>
<proteinExistence type="predicted"/>
<feature type="transmembrane region" description="Helical" evidence="1">
    <location>
        <begin position="567"/>
        <end position="588"/>
    </location>
</feature>
<evidence type="ECO:0000256" key="1">
    <source>
        <dbReference type="SAM" id="Phobius"/>
    </source>
</evidence>
<feature type="transmembrane region" description="Helical" evidence="1">
    <location>
        <begin position="132"/>
        <end position="152"/>
    </location>
</feature>
<name>A0A0R1VJS1_9LACO</name>
<keyword evidence="1" id="KW-0812">Transmembrane</keyword>
<dbReference type="Proteomes" id="UP000051966">
    <property type="component" value="Unassembled WGS sequence"/>
</dbReference>
<feature type="transmembrane region" description="Helical" evidence="1">
    <location>
        <begin position="15"/>
        <end position="34"/>
    </location>
</feature>
<accession>A0A0R1VJS1</accession>
<evidence type="ECO:0000313" key="3">
    <source>
        <dbReference type="Proteomes" id="UP000051966"/>
    </source>
</evidence>
<keyword evidence="1" id="KW-1133">Transmembrane helix</keyword>
<feature type="transmembrane region" description="Helical" evidence="1">
    <location>
        <begin position="96"/>
        <end position="120"/>
    </location>
</feature>
<dbReference type="OrthoDB" id="9784157at2"/>
<evidence type="ECO:0000313" key="2">
    <source>
        <dbReference type="EMBL" id="KRM05834.1"/>
    </source>
</evidence>
<comment type="caution">
    <text evidence="2">The sequence shown here is derived from an EMBL/GenBank/DDBJ whole genome shotgun (WGS) entry which is preliminary data.</text>
</comment>
<feature type="transmembrane region" description="Helical" evidence="1">
    <location>
        <begin position="182"/>
        <end position="215"/>
    </location>
</feature>
<evidence type="ECO:0008006" key="4">
    <source>
        <dbReference type="Google" id="ProtNLM"/>
    </source>
</evidence>
<feature type="transmembrane region" description="Helical" evidence="1">
    <location>
        <begin position="348"/>
        <end position="365"/>
    </location>
</feature>
<organism evidence="2 3">
    <name type="scientific">Lentilactobacillus farraginis DSM 18382 = JCM 14108</name>
    <dbReference type="NCBI Taxonomy" id="1423743"/>
    <lineage>
        <taxon>Bacteria</taxon>
        <taxon>Bacillati</taxon>
        <taxon>Bacillota</taxon>
        <taxon>Bacilli</taxon>
        <taxon>Lactobacillales</taxon>
        <taxon>Lactobacillaceae</taxon>
        <taxon>Lentilactobacillus</taxon>
    </lineage>
</organism>
<dbReference type="RefSeq" id="WP_056984045.1">
    <property type="nucleotide sequence ID" value="NZ_AZFY01000106.1"/>
</dbReference>
<feature type="transmembrane region" description="Helical" evidence="1">
    <location>
        <begin position="280"/>
        <end position="300"/>
    </location>
</feature>
<keyword evidence="3" id="KW-1185">Reference proteome</keyword>